<evidence type="ECO:0000259" key="1">
    <source>
        <dbReference type="PROSITE" id="PS50042"/>
    </source>
</evidence>
<proteinExistence type="predicted"/>
<dbReference type="RefSeq" id="WP_380205893.1">
    <property type="nucleotide sequence ID" value="NZ_JBHTEK010000001.1"/>
</dbReference>
<evidence type="ECO:0000313" key="2">
    <source>
        <dbReference type="EMBL" id="MFC7666532.1"/>
    </source>
</evidence>
<protein>
    <recommendedName>
        <fullName evidence="1">Cyclic nucleotide-binding domain-containing protein</fullName>
    </recommendedName>
</protein>
<dbReference type="InterPro" id="IPR000595">
    <property type="entry name" value="cNMP-bd_dom"/>
</dbReference>
<sequence>MLDAEPRSATARALEPVLAFRLDQDDFYDVMGDRPEVLRNVLRVLCQRLRRQNEKMQAAA</sequence>
<evidence type="ECO:0000313" key="3">
    <source>
        <dbReference type="Proteomes" id="UP001596513"/>
    </source>
</evidence>
<keyword evidence="3" id="KW-1185">Reference proteome</keyword>
<gene>
    <name evidence="2" type="ORF">ACFQT0_03150</name>
</gene>
<organism evidence="2 3">
    <name type="scientific">Hymenobacter humi</name>
    <dbReference type="NCBI Taxonomy" id="1411620"/>
    <lineage>
        <taxon>Bacteria</taxon>
        <taxon>Pseudomonadati</taxon>
        <taxon>Bacteroidota</taxon>
        <taxon>Cytophagia</taxon>
        <taxon>Cytophagales</taxon>
        <taxon>Hymenobacteraceae</taxon>
        <taxon>Hymenobacter</taxon>
    </lineage>
</organism>
<accession>A0ABW2U1N0</accession>
<dbReference type="InterPro" id="IPR018490">
    <property type="entry name" value="cNMP-bd_dom_sf"/>
</dbReference>
<dbReference type="EMBL" id="JBHTEK010000001">
    <property type="protein sequence ID" value="MFC7666532.1"/>
    <property type="molecule type" value="Genomic_DNA"/>
</dbReference>
<dbReference type="SUPFAM" id="SSF51206">
    <property type="entry name" value="cAMP-binding domain-like"/>
    <property type="match status" value="1"/>
</dbReference>
<reference evidence="3" key="1">
    <citation type="journal article" date="2019" name="Int. J. Syst. Evol. Microbiol.">
        <title>The Global Catalogue of Microorganisms (GCM) 10K type strain sequencing project: providing services to taxonomists for standard genome sequencing and annotation.</title>
        <authorList>
            <consortium name="The Broad Institute Genomics Platform"/>
            <consortium name="The Broad Institute Genome Sequencing Center for Infectious Disease"/>
            <person name="Wu L."/>
            <person name="Ma J."/>
        </authorList>
    </citation>
    <scope>NUCLEOTIDE SEQUENCE [LARGE SCALE GENOMIC DNA]</scope>
    <source>
        <strain evidence="3">JCM 19635</strain>
    </source>
</reference>
<comment type="caution">
    <text evidence="2">The sequence shown here is derived from an EMBL/GenBank/DDBJ whole genome shotgun (WGS) entry which is preliminary data.</text>
</comment>
<dbReference type="Proteomes" id="UP001596513">
    <property type="component" value="Unassembled WGS sequence"/>
</dbReference>
<dbReference type="PROSITE" id="PS50042">
    <property type="entry name" value="CNMP_BINDING_3"/>
    <property type="match status" value="1"/>
</dbReference>
<dbReference type="Gene3D" id="2.60.120.10">
    <property type="entry name" value="Jelly Rolls"/>
    <property type="match status" value="1"/>
</dbReference>
<feature type="domain" description="Cyclic nucleotide-binding" evidence="1">
    <location>
        <begin position="1"/>
        <end position="48"/>
    </location>
</feature>
<dbReference type="InterPro" id="IPR014710">
    <property type="entry name" value="RmlC-like_jellyroll"/>
</dbReference>
<name>A0ABW2U1N0_9BACT</name>